<evidence type="ECO:0000313" key="8">
    <source>
        <dbReference type="Proteomes" id="UP001231587"/>
    </source>
</evidence>
<dbReference type="GO" id="GO:0046872">
    <property type="term" value="F:metal ion binding"/>
    <property type="evidence" value="ECO:0007669"/>
    <property type="project" value="UniProtKB-KW"/>
</dbReference>
<keyword evidence="2" id="KW-0325">Glycoprotein</keyword>
<feature type="domain" description="PKD/Chitinase" evidence="3">
    <location>
        <begin position="1059"/>
        <end position="1128"/>
    </location>
</feature>
<feature type="domain" description="Immunoglobulin" evidence="4">
    <location>
        <begin position="1351"/>
        <end position="1414"/>
    </location>
</feature>
<keyword evidence="8" id="KW-1185">Reference proteome</keyword>
<accession>A0A9X1CDX9</accession>
<feature type="domain" description="PKD/Chitinase" evidence="3">
    <location>
        <begin position="1491"/>
        <end position="1560"/>
    </location>
</feature>
<dbReference type="Gene3D" id="2.60.40.10">
    <property type="entry name" value="Immunoglobulins"/>
    <property type="match status" value="6"/>
</dbReference>
<feature type="domain" description="PKD/Chitinase" evidence="3">
    <location>
        <begin position="771"/>
        <end position="840"/>
    </location>
</feature>
<feature type="domain" description="Immunoglobulin" evidence="4">
    <location>
        <begin position="1495"/>
        <end position="1558"/>
    </location>
</feature>
<feature type="domain" description="PKD/Chitinase" evidence="3">
    <location>
        <begin position="1417"/>
        <end position="1487"/>
    </location>
</feature>
<organism evidence="5 7">
    <name type="scientific">Formosa algae</name>
    <dbReference type="NCBI Taxonomy" id="225843"/>
    <lineage>
        <taxon>Bacteria</taxon>
        <taxon>Pseudomonadati</taxon>
        <taxon>Bacteroidota</taxon>
        <taxon>Flavobacteriia</taxon>
        <taxon>Flavobacteriales</taxon>
        <taxon>Flavobacteriaceae</taxon>
        <taxon>Formosa</taxon>
    </lineage>
</organism>
<dbReference type="InterPro" id="IPR052063">
    <property type="entry name" value="Polysaccharide_Lyase_1"/>
</dbReference>
<feature type="domain" description="Immunoglobulin" evidence="4">
    <location>
        <begin position="562"/>
        <end position="624"/>
    </location>
</feature>
<dbReference type="PANTHER" id="PTHR42970">
    <property type="entry name" value="PECTATE LYASE C-RELATED"/>
    <property type="match status" value="1"/>
</dbReference>
<proteinExistence type="predicted"/>
<feature type="domain" description="PKD/Chitinase" evidence="3">
    <location>
        <begin position="1347"/>
        <end position="1416"/>
    </location>
</feature>
<evidence type="ECO:0000313" key="6">
    <source>
        <dbReference type="EMBL" id="MDQ0337177.1"/>
    </source>
</evidence>
<feature type="domain" description="Immunoglobulin" evidence="4">
    <location>
        <begin position="919"/>
        <end position="982"/>
    </location>
</feature>
<dbReference type="Proteomes" id="UP001138672">
    <property type="component" value="Unassembled WGS sequence"/>
</dbReference>
<name>A0A9X1CDX9_9FLAO</name>
<dbReference type="InterPro" id="IPR013783">
    <property type="entry name" value="Ig-like_fold"/>
</dbReference>
<feature type="domain" description="PKD/Chitinase" evidence="3">
    <location>
        <begin position="845"/>
        <end position="911"/>
    </location>
</feature>
<keyword evidence="1" id="KW-0479">Metal-binding</keyword>
<gene>
    <name evidence="5" type="ORF">J2Z56_003637</name>
    <name evidence="6" type="ORF">J2Z57_003639</name>
</gene>
<dbReference type="EMBL" id="JAGGJQ010000014">
    <property type="protein sequence ID" value="MBP1841699.1"/>
    <property type="molecule type" value="Genomic_DNA"/>
</dbReference>
<feature type="domain" description="PKD/Chitinase" evidence="3">
    <location>
        <begin position="481"/>
        <end position="556"/>
    </location>
</feature>
<evidence type="ECO:0000259" key="3">
    <source>
        <dbReference type="SMART" id="SM00089"/>
    </source>
</evidence>
<dbReference type="InterPro" id="IPR003599">
    <property type="entry name" value="Ig_sub"/>
</dbReference>
<feature type="domain" description="Immunoglobulin" evidence="4">
    <location>
        <begin position="632"/>
        <end position="694"/>
    </location>
</feature>
<feature type="domain" description="PKD/Chitinase" evidence="3">
    <location>
        <begin position="915"/>
        <end position="984"/>
    </location>
</feature>
<dbReference type="InterPro" id="IPR011050">
    <property type="entry name" value="Pectin_lyase_fold/virulence"/>
</dbReference>
<feature type="non-terminal residue" evidence="5">
    <location>
        <position position="1688"/>
    </location>
</feature>
<feature type="domain" description="Immunoglobulin" evidence="4">
    <location>
        <begin position="993"/>
        <end position="1053"/>
    </location>
</feature>
<evidence type="ECO:0000313" key="7">
    <source>
        <dbReference type="Proteomes" id="UP001138672"/>
    </source>
</evidence>
<feature type="domain" description="PKD/Chitinase" evidence="3">
    <location>
        <begin position="1277"/>
        <end position="1343"/>
    </location>
</feature>
<feature type="domain" description="Immunoglobulin" evidence="4">
    <location>
        <begin position="1063"/>
        <end position="1126"/>
    </location>
</feature>
<feature type="domain" description="Immunoglobulin" evidence="4">
    <location>
        <begin position="775"/>
        <end position="838"/>
    </location>
</feature>
<comment type="caution">
    <text evidence="5">The sequence shown here is derived from an EMBL/GenBank/DDBJ whole genome shotgun (WGS) entry which is preliminary data.</text>
</comment>
<feature type="domain" description="PKD/Chitinase" evidence="3">
    <location>
        <begin position="1129"/>
        <end position="1201"/>
    </location>
</feature>
<dbReference type="Proteomes" id="UP001231587">
    <property type="component" value="Unassembled WGS sequence"/>
</dbReference>
<feature type="domain" description="PKD/Chitinase" evidence="3">
    <location>
        <begin position="1561"/>
        <end position="1633"/>
    </location>
</feature>
<evidence type="ECO:0000313" key="5">
    <source>
        <dbReference type="EMBL" id="MBP1841699.1"/>
    </source>
</evidence>
<dbReference type="EMBL" id="JAUSUU010000015">
    <property type="protein sequence ID" value="MDQ0337177.1"/>
    <property type="molecule type" value="Genomic_DNA"/>
</dbReference>
<dbReference type="PANTHER" id="PTHR42970:SF1">
    <property type="entry name" value="PECTATE LYASE C-RELATED"/>
    <property type="match status" value="1"/>
</dbReference>
<evidence type="ECO:0000256" key="2">
    <source>
        <dbReference type="ARBA" id="ARBA00023180"/>
    </source>
</evidence>
<feature type="domain" description="PKD/Chitinase" evidence="3">
    <location>
        <begin position="701"/>
        <end position="769"/>
    </location>
</feature>
<reference evidence="5" key="1">
    <citation type="submission" date="2021-03" db="EMBL/GenBank/DDBJ databases">
        <title>Genomic Encyclopedia of Type Strains, Phase IV (KMG-IV): sequencing the most valuable type-strain genomes for metagenomic binning, comparative biology and taxonomic classification.</title>
        <authorList>
            <person name="Goeker M."/>
        </authorList>
    </citation>
    <scope>NUCLEOTIDE SEQUENCE</scope>
    <source>
        <strain evidence="5">DSM 15523</strain>
        <strain evidence="6 8">DSM 16476</strain>
    </source>
</reference>
<evidence type="ECO:0000256" key="1">
    <source>
        <dbReference type="ARBA" id="ARBA00022723"/>
    </source>
</evidence>
<protein>
    <submittedName>
        <fullName evidence="5">Transcriptional regulator</fullName>
    </submittedName>
</protein>
<dbReference type="InterPro" id="IPR022409">
    <property type="entry name" value="PKD/Chitinase_dom"/>
</dbReference>
<dbReference type="InterPro" id="IPR012334">
    <property type="entry name" value="Pectin_lyas_fold"/>
</dbReference>
<sequence length="1688" mass="174885">MANLFTTCISAGNKLFRSFLNYSLCLLALFFLFTSFTFAQTKAFPSAYGAGAYTTGGRGGEVYHVTNLNDSGTGSFRDALTKSNRIIVFDVSGIIQLKSLLATSISNVTIAGQTAPEGGITIDGNRVYFSRIDNVIVRHIRFKGGVDSGDDSFTATSSMTNIIFDHCTFAFGADESASFYSTETGSTIKNITVQRSIFSESKNGSIFGGFADREMTVGEISVINNMYYNASHRFPNIAGDNGDFEVINNVIWTVKNRLIRGNGNFKLNHINNYYDYGIRPLQDTRMQCFGYEDGITPEIYTSGNKYVAVNSQSPTYNVSELNADNKYAWKFFLDGGGYARGEQLPDNYFSKSQFGLFGAQMKVQTADAAFNDVKTDVGCNARLNADGSKSSNLDELDTEWLTNVQNGIYTERLETSDYKVPSIDSKSRSSDYDTDQDGMADEWERNTFGSLSKDGYGDADGDGYTDLEEFLNGVDADNTQVVSPSIEVNAGNDETICEGTEVTLTATGGVTYEWSTGETTASITVSPEATTTYSVTGKDSSGNSDTDDVIITVEDLPAVDAGEDVEVCEDGTVELSATGSGDFEWSTGEKTQTIKVSPDKTTTYTVTVSNGICSDSDEVTVSVSPRQTVNAGSDVNIELGESTTLSVSGTGSILWSTGETTREITVSPTETTVYSVIVSQNGCESQDEVTVVVTAATVEVIADAGDDETICVGKSVTFTATGGSSYLWSTGATSQSITVSPTQTTTYSVKVSEGEVSATAEVTVHVIELPVANAGEDKTIEEGESVTLNASGGSTYAWSNGSTTQSITVSPSQTTTYTVEVFNAGGCSDSDAVQVTVNATKVEVTADAGSDETICAGETVTLTATGGSSYVWSTGATTQSISVSPNITTTYSVEVSEGDVSATAEVKVTVNALPVADAGEDKTIESGESVTLTASGGSEYLWSNGSTTQSITVSPSQTATYTVEVTNAGGCSDSDSVQVTVNATKVEVIADAGEDETICAGETLTLTATGGSSYMWSTGATTQSINVSPSTTTTYSVEVSEGDVSATAKVTVTVNALPVADAGEDKTIESGESVTLTASGGSEYLWNNGSTTQSITVSPSQTTNYNVKVSNVGGCSDSDAVQVTVNATKVEVTADAGEDETICAGETVTLTATGGSSYMWSTGATTQSINVSPSTTTTYSVEVSEGDVSATAKVTVTVNALPVADAGEDKTIESGESVTLTASGGSQYKWGNGSTTQSITVSPSQTTTYTVEVSNAGGCSENDDVQVTVNATKVEVIADAGSDETICAGETVTLTATGGSSYVWSTGATTQSISVSPNITTTYSVEVSEGDVSATAEVKVTVNALPVADAGEDKTIESGESVTLTASGGSEYLWNNGSTTQSITVSPSQTTTYSVEVSNAGGCSDSDAVQVTVNATKVEVTADAGEDETICAGETVTLTATGGSSYVWSTGATSQSITVSPNVTTTYSVEVSEGDVSATAEVKVTVNALPVADAGEDKTIESGESVTLTASGGSEYLWNNGSTTQSITVSPSQTTTYSVEVSNAGGCSDSDAVQVTVNATKVEVTADAGEDETICAGETVTLTATGGSSYVWSTGATTQSITVSPNTTTTYSVKVSEGDVSATAKVTVTVNALPVANAGEDKTIESGESVTLTASGGSEYLWNNGSTTQSITVSPSQTATYTVEVTNA</sequence>
<evidence type="ECO:0000259" key="4">
    <source>
        <dbReference type="SMART" id="SM00409"/>
    </source>
</evidence>
<dbReference type="Gene3D" id="2.160.20.10">
    <property type="entry name" value="Single-stranded right-handed beta-helix, Pectin lyase-like"/>
    <property type="match status" value="1"/>
</dbReference>
<feature type="domain" description="Immunoglobulin" evidence="4">
    <location>
        <begin position="1137"/>
        <end position="1197"/>
    </location>
</feature>
<feature type="domain" description="PKD/Chitinase" evidence="3">
    <location>
        <begin position="1203"/>
        <end position="1272"/>
    </location>
</feature>
<dbReference type="SMART" id="SM00089">
    <property type="entry name" value="PKD"/>
    <property type="match status" value="13"/>
</dbReference>
<feature type="domain" description="Immunoglobulin" evidence="4">
    <location>
        <begin position="1207"/>
        <end position="1270"/>
    </location>
</feature>
<dbReference type="SMART" id="SM00409">
    <property type="entry name" value="IG"/>
    <property type="match status" value="10"/>
</dbReference>
<dbReference type="SUPFAM" id="SSF51126">
    <property type="entry name" value="Pectin lyase-like"/>
    <property type="match status" value="1"/>
</dbReference>